<protein>
    <submittedName>
        <fullName evidence="1">Uncharacterized protein</fullName>
    </submittedName>
</protein>
<accession>A0A2P2NKS8</accession>
<dbReference type="AlphaFoldDB" id="A0A2P2NKS8"/>
<evidence type="ECO:0000313" key="1">
    <source>
        <dbReference type="EMBL" id="MBX43082.1"/>
    </source>
</evidence>
<dbReference type="EMBL" id="GGEC01062598">
    <property type="protein sequence ID" value="MBX43082.1"/>
    <property type="molecule type" value="Transcribed_RNA"/>
</dbReference>
<organism evidence="1">
    <name type="scientific">Rhizophora mucronata</name>
    <name type="common">Asiatic mangrove</name>
    <dbReference type="NCBI Taxonomy" id="61149"/>
    <lineage>
        <taxon>Eukaryota</taxon>
        <taxon>Viridiplantae</taxon>
        <taxon>Streptophyta</taxon>
        <taxon>Embryophyta</taxon>
        <taxon>Tracheophyta</taxon>
        <taxon>Spermatophyta</taxon>
        <taxon>Magnoliopsida</taxon>
        <taxon>eudicotyledons</taxon>
        <taxon>Gunneridae</taxon>
        <taxon>Pentapetalae</taxon>
        <taxon>rosids</taxon>
        <taxon>fabids</taxon>
        <taxon>Malpighiales</taxon>
        <taxon>Rhizophoraceae</taxon>
        <taxon>Rhizophora</taxon>
    </lineage>
</organism>
<sequence length="22" mass="2504">MVKCAPQDFNDSLDSIWAMKFG</sequence>
<proteinExistence type="predicted"/>
<reference evidence="1" key="1">
    <citation type="submission" date="2018-02" db="EMBL/GenBank/DDBJ databases">
        <title>Rhizophora mucronata_Transcriptome.</title>
        <authorList>
            <person name="Meera S.P."/>
            <person name="Sreeshan A."/>
            <person name="Augustine A."/>
        </authorList>
    </citation>
    <scope>NUCLEOTIDE SEQUENCE</scope>
    <source>
        <tissue evidence="1">Leaf</tissue>
    </source>
</reference>
<name>A0A2P2NKS8_RHIMU</name>